<accession>A0A8T6ZIZ3</accession>
<keyword evidence="2" id="KW-1185">Reference proteome</keyword>
<reference evidence="1" key="1">
    <citation type="journal article" date="2015" name="Genome Announc.">
        <title>Draft Genome Sequence of the Polyhydroxyalkanoate-Producing Bacterium Burkholderia sacchari LMG 19450 Isolated from Brazilian Sugarcane Plantation Soil.</title>
        <authorList>
            <person name="Alexandrino P.M."/>
            <person name="Mendonca T.T."/>
            <person name="Guaman Bautista L.P."/>
            <person name="Cherix J."/>
            <person name="Lozano-Sakalauskas G.C."/>
            <person name="Fujita A."/>
            <person name="Ramos Filho E."/>
            <person name="Long P."/>
            <person name="Padilla G."/>
            <person name="Taciro M.K."/>
            <person name="Gomez J.G."/>
            <person name="Silva L.F."/>
        </authorList>
    </citation>
    <scope>NUCLEOTIDE SEQUENCE</scope>
    <source>
        <strain evidence="1">LMG 19450</strain>
    </source>
</reference>
<evidence type="ECO:0000313" key="1">
    <source>
        <dbReference type="EMBL" id="NLP64214.1"/>
    </source>
</evidence>
<gene>
    <name evidence="1" type="ORF">NH14_024275</name>
</gene>
<organism evidence="1 2">
    <name type="scientific">Paraburkholderia sacchari</name>
    <dbReference type="NCBI Taxonomy" id="159450"/>
    <lineage>
        <taxon>Bacteria</taxon>
        <taxon>Pseudomonadati</taxon>
        <taxon>Pseudomonadota</taxon>
        <taxon>Betaproteobacteria</taxon>
        <taxon>Burkholderiales</taxon>
        <taxon>Burkholderiaceae</taxon>
        <taxon>Paraburkholderia</taxon>
    </lineage>
</organism>
<dbReference type="Proteomes" id="UP000030460">
    <property type="component" value="Unassembled WGS sequence"/>
</dbReference>
<dbReference type="AlphaFoldDB" id="A0A8T6ZIZ3"/>
<evidence type="ECO:0000313" key="2">
    <source>
        <dbReference type="Proteomes" id="UP000030460"/>
    </source>
</evidence>
<dbReference type="OrthoDB" id="6615103at2"/>
<keyword evidence="1" id="KW-0238">DNA-binding</keyword>
<name>A0A8T6ZIZ3_9BURK</name>
<proteinExistence type="predicted"/>
<dbReference type="RefSeq" id="WP_052148507.1">
    <property type="nucleotide sequence ID" value="NZ_CADFGF010000007.1"/>
</dbReference>
<comment type="caution">
    <text evidence="1">The sequence shown here is derived from an EMBL/GenBank/DDBJ whole genome shotgun (WGS) entry which is preliminary data.</text>
</comment>
<reference evidence="1" key="2">
    <citation type="submission" date="2020-04" db="EMBL/GenBank/DDBJ databases">
        <authorList>
            <person name="Alexandrino P."/>
            <person name="Mendonca T."/>
            <person name="Guaman L."/>
            <person name="Cherix J."/>
            <person name="Lozano-Sakalauskas G."/>
            <person name="Fujita A."/>
            <person name="Filho E.R."/>
            <person name="Long P."/>
            <person name="Padilla G."/>
            <person name="Taciro M.K."/>
            <person name="Gomez J.G."/>
            <person name="Silva L.F."/>
            <person name="Torres M."/>
        </authorList>
    </citation>
    <scope>NUCLEOTIDE SEQUENCE</scope>
    <source>
        <strain evidence="1">LMG 19450</strain>
    </source>
</reference>
<dbReference type="GO" id="GO:0003677">
    <property type="term" value="F:DNA binding"/>
    <property type="evidence" value="ECO:0007669"/>
    <property type="project" value="UniProtKB-KW"/>
</dbReference>
<protein>
    <submittedName>
        <fullName evidence="1">DNA-binding protein</fullName>
    </submittedName>
</protein>
<sequence length="74" mass="8227">MKIGNATTGEIAAINRSHFITTDQFAEALHVLPQSIRKRLCMTGSFHGIRPLKLPSRRLAWPVDAVEQLMNGGR</sequence>
<dbReference type="EMBL" id="JTDB02000008">
    <property type="protein sequence ID" value="NLP64214.1"/>
    <property type="molecule type" value="Genomic_DNA"/>
</dbReference>